<sequence length="88" mass="10181">MIDMYLYDDNEESQVQFVGFVGEHSRYDLMLVHTNRHYGKTLVLNMQTNKFGIIGTDDLKEEGYIAHILGVNAEEGDEITEYLNEVIH</sequence>
<protein>
    <recommendedName>
        <fullName evidence="2">Cytosolic protein</fullName>
    </recommendedName>
</protein>
<accession>A0A0E1X789</accession>
<dbReference type="AlphaFoldDB" id="A0A0E1X789"/>
<name>A0A0E1X789_STAAU</name>
<dbReference type="EMBL" id="ACJA02000003">
    <property type="protein sequence ID" value="EFH95244.1"/>
    <property type="molecule type" value="Genomic_DNA"/>
</dbReference>
<dbReference type="Proteomes" id="UP000003455">
    <property type="component" value="Chromosome"/>
</dbReference>
<dbReference type="SMR" id="A0A0E1X789"/>
<dbReference type="HOGENOM" id="CLU_162065_1_0_9"/>
<organism evidence="1">
    <name type="scientific">Staphylococcus aureus subsp. aureus MN8</name>
    <dbReference type="NCBI Taxonomy" id="548470"/>
    <lineage>
        <taxon>Bacteria</taxon>
        <taxon>Bacillati</taxon>
        <taxon>Bacillota</taxon>
        <taxon>Bacilli</taxon>
        <taxon>Bacillales</taxon>
        <taxon>Staphylococcaceae</taxon>
        <taxon>Staphylococcus</taxon>
    </lineage>
</organism>
<dbReference type="InterPro" id="IPR021415">
    <property type="entry name" value="SAV0927-like"/>
</dbReference>
<gene>
    <name evidence="1" type="ORF">HMPREF0769_11454</name>
</gene>
<proteinExistence type="predicted"/>
<dbReference type="RefSeq" id="WP_000566649.1">
    <property type="nucleotide sequence ID" value="NZ_CM000952.1"/>
</dbReference>
<comment type="caution">
    <text evidence="1">The sequence shown here is derived from an EMBL/GenBank/DDBJ whole genome shotgun (WGS) entry which is preliminary data.</text>
</comment>
<evidence type="ECO:0008006" key="2">
    <source>
        <dbReference type="Google" id="ProtNLM"/>
    </source>
</evidence>
<evidence type="ECO:0000313" key="1">
    <source>
        <dbReference type="EMBL" id="EFH95244.1"/>
    </source>
</evidence>
<dbReference type="Pfam" id="PF11256">
    <property type="entry name" value="SAV0927-like"/>
    <property type="match status" value="1"/>
</dbReference>
<reference evidence="1" key="1">
    <citation type="submission" date="2010-05" db="EMBL/GenBank/DDBJ databases">
        <authorList>
            <person name="Muzny D."/>
            <person name="Qin X."/>
            <person name="Buhay C."/>
            <person name="Dugan-Rocha S."/>
            <person name="Ding Y."/>
            <person name="Chen G."/>
            <person name="Hawes A."/>
            <person name="Holder M."/>
            <person name="Jhangiani S."/>
            <person name="Johnson A."/>
            <person name="Khan Z."/>
            <person name="Li Z."/>
            <person name="Liu W."/>
            <person name="Liu X."/>
            <person name="Perez L."/>
            <person name="Shen H."/>
            <person name="Wang Q."/>
            <person name="Watt J."/>
            <person name="Xi L."/>
            <person name="Xin Y."/>
            <person name="Zhou J."/>
            <person name="Deng J."/>
            <person name="Jiang H."/>
            <person name="Liu Y."/>
            <person name="Qu J."/>
            <person name="Song X.-Z."/>
            <person name="Zhang L."/>
            <person name="Villasana D."/>
            <person name="Johnson A."/>
            <person name="Liu J."/>
            <person name="Liyanage D."/>
            <person name="Lorensuhewa L."/>
            <person name="Robinson T."/>
            <person name="Song A."/>
            <person name="Song B.-B."/>
            <person name="Dinh H."/>
            <person name="Thornton R."/>
            <person name="Coyle M."/>
            <person name="Francisco L."/>
            <person name="Jackson L."/>
            <person name="Javaid M."/>
            <person name="Korchina V."/>
            <person name="Kovar C."/>
            <person name="Mata R."/>
            <person name="Mathew T."/>
            <person name="Ngo R."/>
            <person name="Nguyen L."/>
            <person name="Nguyen N."/>
            <person name="Okwuonu G."/>
            <person name="Ongeri F."/>
            <person name="Pham C."/>
            <person name="Simmons D."/>
            <person name="Wilczek-Boney K."/>
            <person name="Hale W."/>
            <person name="Jakkamsetti A."/>
            <person name="Pham P."/>
            <person name="Ruth R."/>
            <person name="San Lucas F."/>
            <person name="Warren J."/>
            <person name="Zhang J."/>
            <person name="Zhao Z."/>
            <person name="Zhou C."/>
            <person name="Zhu D."/>
            <person name="Lee S."/>
            <person name="Bess C."/>
            <person name="Blankenburg K."/>
            <person name="Forbes L."/>
            <person name="Fu Q."/>
            <person name="Gubbala S."/>
            <person name="Hirani K."/>
            <person name="Jayaseelan J.C."/>
            <person name="Lara F."/>
            <person name="Munidasa M."/>
            <person name="Palculict T."/>
            <person name="Patil S."/>
            <person name="Pu L.-L."/>
            <person name="Saada N."/>
            <person name="Tang L."/>
            <person name="Weissenberger G."/>
            <person name="Zhu Y."/>
            <person name="Hemphill L."/>
            <person name="Shang Y."/>
            <person name="Youmans B."/>
            <person name="Ayvaz T."/>
            <person name="Ross M."/>
            <person name="Santibanez J."/>
            <person name="Aqrawi P."/>
            <person name="Gross S."/>
            <person name="Joshi V."/>
            <person name="Fowler G."/>
            <person name="Nazareth L."/>
            <person name="Reid J."/>
            <person name="Worley K."/>
            <person name="Petrosino J."/>
            <person name="Highlander S."/>
            <person name="Gibbs R."/>
        </authorList>
    </citation>
    <scope>NUCLEOTIDE SEQUENCE [LARGE SCALE GENOMIC DNA]</scope>
    <source>
        <strain evidence="1">MN8</strain>
    </source>
</reference>